<name>A0A3N2RN62_LYSEN</name>
<keyword evidence="2" id="KW-0378">Hydrolase</keyword>
<dbReference type="GO" id="GO:0016787">
    <property type="term" value="F:hydrolase activity"/>
    <property type="evidence" value="ECO:0007669"/>
    <property type="project" value="UniProtKB-KW"/>
</dbReference>
<protein>
    <submittedName>
        <fullName evidence="2">Class A beta-lactamase-related serine hydrolase</fullName>
    </submittedName>
</protein>
<reference evidence="2 3" key="1">
    <citation type="submission" date="2018-10" db="EMBL/GenBank/DDBJ databases">
        <title>The genome of Lysobacter enzymogenes OH11.</title>
        <authorList>
            <person name="Liu F."/>
            <person name="Zhao Y."/>
            <person name="Qian G."/>
            <person name="Chen Y."/>
            <person name="Xu H."/>
        </authorList>
    </citation>
    <scope>NUCLEOTIDE SEQUENCE [LARGE SCALE GENOMIC DNA]</scope>
    <source>
        <strain evidence="2 3">OH11</strain>
    </source>
</reference>
<dbReference type="PANTHER" id="PTHR43283:SF3">
    <property type="entry name" value="BETA-LACTAMASE FAMILY PROTEIN (AFU_ORTHOLOGUE AFUA_5G07500)"/>
    <property type="match status" value="1"/>
</dbReference>
<accession>A0A3N2RN62</accession>
<dbReference type="Pfam" id="PF00144">
    <property type="entry name" value="Beta-lactamase"/>
    <property type="match status" value="1"/>
</dbReference>
<gene>
    <name evidence="2" type="ORF">D9T17_01835</name>
</gene>
<dbReference type="Gene3D" id="3.40.710.10">
    <property type="entry name" value="DD-peptidase/beta-lactamase superfamily"/>
    <property type="match status" value="1"/>
</dbReference>
<dbReference type="AlphaFoldDB" id="A0A3N2RN62"/>
<proteinExistence type="predicted"/>
<evidence type="ECO:0000313" key="2">
    <source>
        <dbReference type="EMBL" id="ROU08854.1"/>
    </source>
</evidence>
<dbReference type="InterPro" id="IPR050789">
    <property type="entry name" value="Diverse_Enzym_Activities"/>
</dbReference>
<dbReference type="PANTHER" id="PTHR43283">
    <property type="entry name" value="BETA-LACTAMASE-RELATED"/>
    <property type="match status" value="1"/>
</dbReference>
<comment type="caution">
    <text evidence="2">The sequence shown here is derived from an EMBL/GenBank/DDBJ whole genome shotgun (WGS) entry which is preliminary data.</text>
</comment>
<organism evidence="2 3">
    <name type="scientific">Lysobacter enzymogenes</name>
    <dbReference type="NCBI Taxonomy" id="69"/>
    <lineage>
        <taxon>Bacteria</taxon>
        <taxon>Pseudomonadati</taxon>
        <taxon>Pseudomonadota</taxon>
        <taxon>Gammaproteobacteria</taxon>
        <taxon>Lysobacterales</taxon>
        <taxon>Lysobacteraceae</taxon>
        <taxon>Lysobacter</taxon>
    </lineage>
</organism>
<sequence>MGIDLPTRVFRRCRWPVLIVTLMGTGAACAGVGHKSIGPEGPPTTAAGMQAPANTVGGTSVPMLSAQPSTQPRSNASPFQPLHAFMRDATRPGGYLGAVTLIVREGRIVDLRAYGHRDLARRAPMRRDAIFRIYSMSKTVTSAAVMQLAERGLIDVEAPVQRYLPELADRQVASGDAQVPTLRPARRAITVRHLLTHTAGFAAGLPGDDAAATLTRRHDPHAARDLADFVARLARAPLAADPGTRFGYDGAATEVLARLVEAVSGQSFDDYLREHLFAPLRMRDTGFAVPAAARGRIAELTTTGDDGRLRLDEGPSQRQPGAPLNAYASGAGGLYSTACDYARFAQMLLDGGRIADESGFADCGGARRDGPGPRVLRADTVAAMLRNQLTMLDPPVHQYDAGEGFGFGGAVVIDPARRSAPASPGQFGWPGAASTTYAIDPKRKAVALALLQHLPRAGVAGDPPRLSKEFYRLAFAATDAAGSGAPPSP</sequence>
<dbReference type="InterPro" id="IPR012338">
    <property type="entry name" value="Beta-lactam/transpept-like"/>
</dbReference>
<feature type="domain" description="Beta-lactamase-related" evidence="1">
    <location>
        <begin position="91"/>
        <end position="457"/>
    </location>
</feature>
<evidence type="ECO:0000313" key="3">
    <source>
        <dbReference type="Proteomes" id="UP000275910"/>
    </source>
</evidence>
<dbReference type="Proteomes" id="UP000275910">
    <property type="component" value="Unassembled WGS sequence"/>
</dbReference>
<dbReference type="InterPro" id="IPR001466">
    <property type="entry name" value="Beta-lactam-related"/>
</dbReference>
<dbReference type="EMBL" id="RCTY01000006">
    <property type="protein sequence ID" value="ROU08854.1"/>
    <property type="molecule type" value="Genomic_DNA"/>
</dbReference>
<evidence type="ECO:0000259" key="1">
    <source>
        <dbReference type="Pfam" id="PF00144"/>
    </source>
</evidence>
<dbReference type="SUPFAM" id="SSF56601">
    <property type="entry name" value="beta-lactamase/transpeptidase-like"/>
    <property type="match status" value="1"/>
</dbReference>